<organism evidence="2 3">
    <name type="scientific">Steinernema glaseri</name>
    <dbReference type="NCBI Taxonomy" id="37863"/>
    <lineage>
        <taxon>Eukaryota</taxon>
        <taxon>Metazoa</taxon>
        <taxon>Ecdysozoa</taxon>
        <taxon>Nematoda</taxon>
        <taxon>Chromadorea</taxon>
        <taxon>Rhabditida</taxon>
        <taxon>Tylenchina</taxon>
        <taxon>Panagrolaimomorpha</taxon>
        <taxon>Strongyloidoidea</taxon>
        <taxon>Steinernematidae</taxon>
        <taxon>Steinernema</taxon>
    </lineage>
</organism>
<dbReference type="WBParaSite" id="L893_g2197.t1">
    <property type="protein sequence ID" value="L893_g2197.t1"/>
    <property type="gene ID" value="L893_g2197"/>
</dbReference>
<feature type="chain" id="PRO_5009312899" evidence="1">
    <location>
        <begin position="17"/>
        <end position="796"/>
    </location>
</feature>
<evidence type="ECO:0000313" key="3">
    <source>
        <dbReference type="WBParaSite" id="L893_g2197.t1"/>
    </source>
</evidence>
<keyword evidence="2" id="KW-1185">Reference proteome</keyword>
<sequence>MLPLLFLSVLFISILTQNTSNTDQTNENKANGCFLRCVARCVNEDSERTLTKCKYSDFCTRYKDPSICQDDACWKSCIDFSPELTTWENYSLNVTADIQPNQNIDISWNSVKEADFFVIQFRTADGTWDIEHQQLRTDPALLNYNASAYLDLCSEKFVRVAPVKEDVVGSFTEQKISAPKISFSPIMKVTDMVLEKTPFIDGSYHSNGTVVVTLKYDKTDWPLGDEDLLVSPMWFMVRCNEPDLSQAVPNPTFERGEGNTLTARLGADMICKFVYYLSKMESKTCSKASASIKNPPAKAFQELSINCSTVRNNDCIITVTYPGPLCGSTSKNFNTSKNFKYFPLSEDIDGNDLNTNITVNATFEPTGRKNTTLYYVAIYGKAEHYNDEARSILGVNLTSEIDVVNSCIGGLNKDGTCEQPLAKCENSEECAKYNEYSMCHTELGPETTSWDNLSLTVEVKARPDQNVDISWTKVKDAIFYVLQFRTADGTWHEEDQYLTSDPVIQNINASEYLSFCSEKFVRVAPVKEDAVGSFTEQKIGAPKIDFSPIMNLSDIVFEKTPYAYNDYRANGTVIITLKYVKTEWPLGDNDLDVTPMWFHVRCDRQDTSQNIPTPIFKKGEGNTLIAKVGSDIMYQGCDFVYYMSEMKSKTCRNATTSIRNPPANAFQELKISCKTVRNNDCPITTTYLGPLCGSTSKNFKYFPLNDEIDGNNPNTNITVNATFEPMGRSANSSLYYVAVYGDAEHYKDDSSTAILGVNLTSVTGVVSSCTGGLTINGTCKVTKKFTLEFIELLYSA</sequence>
<dbReference type="Proteomes" id="UP000095287">
    <property type="component" value="Unplaced"/>
</dbReference>
<proteinExistence type="predicted"/>
<reference evidence="3" key="1">
    <citation type="submission" date="2016-11" db="UniProtKB">
        <authorList>
            <consortium name="WormBaseParasite"/>
        </authorList>
    </citation>
    <scope>IDENTIFICATION</scope>
</reference>
<feature type="signal peptide" evidence="1">
    <location>
        <begin position="1"/>
        <end position="16"/>
    </location>
</feature>
<evidence type="ECO:0000313" key="2">
    <source>
        <dbReference type="Proteomes" id="UP000095287"/>
    </source>
</evidence>
<protein>
    <submittedName>
        <fullName evidence="3">Protein kinase domain-containing protein</fullName>
    </submittedName>
</protein>
<name>A0A1I7Z2K8_9BILA</name>
<evidence type="ECO:0000256" key="1">
    <source>
        <dbReference type="SAM" id="SignalP"/>
    </source>
</evidence>
<keyword evidence="1" id="KW-0732">Signal</keyword>
<accession>A0A1I7Z2K8</accession>
<dbReference type="AlphaFoldDB" id="A0A1I7Z2K8"/>